<evidence type="ECO:0000256" key="2">
    <source>
        <dbReference type="ARBA" id="ARBA00023125"/>
    </source>
</evidence>
<name>A0A2N7VM87_9BURK</name>
<dbReference type="CDD" id="cd07377">
    <property type="entry name" value="WHTH_GntR"/>
    <property type="match status" value="1"/>
</dbReference>
<organism evidence="5 8">
    <name type="scientific">Paraburkholderia rhynchosiae</name>
    <dbReference type="NCBI Taxonomy" id="487049"/>
    <lineage>
        <taxon>Bacteria</taxon>
        <taxon>Pseudomonadati</taxon>
        <taxon>Pseudomonadota</taxon>
        <taxon>Betaproteobacteria</taxon>
        <taxon>Burkholderiales</taxon>
        <taxon>Burkholderiaceae</taxon>
        <taxon>Paraburkholderia</taxon>
    </lineage>
</organism>
<protein>
    <submittedName>
        <fullName evidence="6">GntR family transcriptional regulator</fullName>
    </submittedName>
</protein>
<evidence type="ECO:0000313" key="8">
    <source>
        <dbReference type="Proteomes" id="UP000494205"/>
    </source>
</evidence>
<dbReference type="Proteomes" id="UP000235659">
    <property type="component" value="Unassembled WGS sequence"/>
</dbReference>
<evidence type="ECO:0000313" key="7">
    <source>
        <dbReference type="Proteomes" id="UP000235659"/>
    </source>
</evidence>
<evidence type="ECO:0000313" key="5">
    <source>
        <dbReference type="EMBL" id="CAB3744079.1"/>
    </source>
</evidence>
<evidence type="ECO:0000256" key="1">
    <source>
        <dbReference type="ARBA" id="ARBA00023015"/>
    </source>
</evidence>
<evidence type="ECO:0000313" key="6">
    <source>
        <dbReference type="EMBL" id="PMS18268.1"/>
    </source>
</evidence>
<dbReference type="Pfam" id="PF07729">
    <property type="entry name" value="FCD"/>
    <property type="match status" value="1"/>
</dbReference>
<gene>
    <name evidence="6" type="ORF">C0Z16_36095</name>
    <name evidence="5" type="ORF">LMG27174_07102</name>
</gene>
<dbReference type="RefSeq" id="WP_102636729.1">
    <property type="nucleotide sequence ID" value="NZ_CADIJZ010000065.1"/>
</dbReference>
<dbReference type="PANTHER" id="PTHR43537:SF24">
    <property type="entry name" value="GLUCONATE OPERON TRANSCRIPTIONAL REPRESSOR"/>
    <property type="match status" value="1"/>
</dbReference>
<dbReference type="PROSITE" id="PS50949">
    <property type="entry name" value="HTH_GNTR"/>
    <property type="match status" value="1"/>
</dbReference>
<proteinExistence type="predicted"/>
<dbReference type="GO" id="GO:0003677">
    <property type="term" value="F:DNA binding"/>
    <property type="evidence" value="ECO:0007669"/>
    <property type="project" value="UniProtKB-KW"/>
</dbReference>
<evidence type="ECO:0000259" key="4">
    <source>
        <dbReference type="PROSITE" id="PS50949"/>
    </source>
</evidence>
<dbReference type="SUPFAM" id="SSF48008">
    <property type="entry name" value="GntR ligand-binding domain-like"/>
    <property type="match status" value="1"/>
</dbReference>
<keyword evidence="2" id="KW-0238">DNA-binding</keyword>
<dbReference type="Pfam" id="PF00392">
    <property type="entry name" value="GntR"/>
    <property type="match status" value="1"/>
</dbReference>
<dbReference type="GO" id="GO:0003700">
    <property type="term" value="F:DNA-binding transcription factor activity"/>
    <property type="evidence" value="ECO:0007669"/>
    <property type="project" value="InterPro"/>
</dbReference>
<keyword evidence="3" id="KW-0804">Transcription</keyword>
<reference evidence="5 8" key="2">
    <citation type="submission" date="2020-04" db="EMBL/GenBank/DDBJ databases">
        <authorList>
            <person name="De Canck E."/>
        </authorList>
    </citation>
    <scope>NUCLEOTIDE SEQUENCE [LARGE SCALE GENOMIC DNA]</scope>
    <source>
        <strain evidence="5 8">LMG 27174</strain>
    </source>
</reference>
<feature type="domain" description="HTH gntR-type" evidence="4">
    <location>
        <begin position="30"/>
        <end position="97"/>
    </location>
</feature>
<dbReference type="PANTHER" id="PTHR43537">
    <property type="entry name" value="TRANSCRIPTIONAL REGULATOR, GNTR FAMILY"/>
    <property type="match status" value="1"/>
</dbReference>
<dbReference type="InterPro" id="IPR000524">
    <property type="entry name" value="Tscrpt_reg_HTH_GntR"/>
</dbReference>
<dbReference type="InterPro" id="IPR011711">
    <property type="entry name" value="GntR_C"/>
</dbReference>
<dbReference type="InterPro" id="IPR036390">
    <property type="entry name" value="WH_DNA-bd_sf"/>
</dbReference>
<dbReference type="AlphaFoldDB" id="A0A2N7VM87"/>
<keyword evidence="1" id="KW-0805">Transcription regulation</keyword>
<keyword evidence="7" id="KW-1185">Reference proteome</keyword>
<dbReference type="Proteomes" id="UP000494205">
    <property type="component" value="Unassembled WGS sequence"/>
</dbReference>
<dbReference type="EMBL" id="CADIJZ010000065">
    <property type="protein sequence ID" value="CAB3744079.1"/>
    <property type="molecule type" value="Genomic_DNA"/>
</dbReference>
<dbReference type="Gene3D" id="1.20.120.530">
    <property type="entry name" value="GntR ligand-binding domain-like"/>
    <property type="match status" value="1"/>
</dbReference>
<dbReference type="SUPFAM" id="SSF46785">
    <property type="entry name" value="Winged helix' DNA-binding domain"/>
    <property type="match status" value="1"/>
</dbReference>
<reference evidence="6 7" key="1">
    <citation type="submission" date="2018-01" db="EMBL/GenBank/DDBJ databases">
        <title>Whole genome analyses suggest that Burkholderia sensu lato contains two further novel genera in the rhizoxinica-symbiotica group Mycetohabitans gen. nov., and Trinickia gen. nov.: implications for the evolution of diazotrophy and nodulation in the Burkholderiaceae.</title>
        <authorList>
            <person name="Estrada-de los Santos P."/>
            <person name="Palmer M."/>
            <person name="Chavez-Ramirez B."/>
            <person name="Beukes C."/>
            <person name="Steenkamp E.T."/>
            <person name="Hirsch A.M."/>
            <person name="Manyaka P."/>
            <person name="Maluk M."/>
            <person name="Lafos M."/>
            <person name="Crook M."/>
            <person name="Gross E."/>
            <person name="Simon M.F."/>
            <person name="Bueno dos Reis Junior F."/>
            <person name="Poole P.S."/>
            <person name="Venter S.N."/>
            <person name="James E.K."/>
        </authorList>
    </citation>
    <scope>NUCLEOTIDE SEQUENCE [LARGE SCALE GENOMIC DNA]</scope>
    <source>
        <strain evidence="6 7">WSM 3937</strain>
    </source>
</reference>
<evidence type="ECO:0000256" key="3">
    <source>
        <dbReference type="ARBA" id="ARBA00023163"/>
    </source>
</evidence>
<accession>A0A2N7VM87</accession>
<sequence>MRYNDAYVISHLGVHSNVLVTSKPTRKRAKSLVESAYDEIKRRILNSEFAPNFQATEGDLAELLDMSRTPVHEALIRLEKEHLVENVPRRGMRVLPVSATDMLEIYQVLTALECLAVELITARAAKDRGVNSLNKLVDKMDAALERQDMKAWASADAQFHRSLFELSGNRRLSAAGLAFREQVDRARTWTLPLRQGPVTSNRAHRELVQLIADGNVEAAFDAHRKHRLQVTKELTEIIERFSWVTR</sequence>
<dbReference type="SMART" id="SM00345">
    <property type="entry name" value="HTH_GNTR"/>
    <property type="match status" value="1"/>
</dbReference>
<dbReference type="InterPro" id="IPR008920">
    <property type="entry name" value="TF_FadR/GntR_C"/>
</dbReference>
<dbReference type="Gene3D" id="1.10.10.10">
    <property type="entry name" value="Winged helix-like DNA-binding domain superfamily/Winged helix DNA-binding domain"/>
    <property type="match status" value="1"/>
</dbReference>
<dbReference type="OrthoDB" id="8680240at2"/>
<dbReference type="EMBL" id="PNXY01000067">
    <property type="protein sequence ID" value="PMS18268.1"/>
    <property type="molecule type" value="Genomic_DNA"/>
</dbReference>
<dbReference type="SMART" id="SM00895">
    <property type="entry name" value="FCD"/>
    <property type="match status" value="1"/>
</dbReference>
<dbReference type="InterPro" id="IPR036388">
    <property type="entry name" value="WH-like_DNA-bd_sf"/>
</dbReference>